<dbReference type="SMART" id="SM00382">
    <property type="entry name" value="AAA"/>
    <property type="match status" value="1"/>
</dbReference>
<dbReference type="AlphaFoldDB" id="A0A078KQG2"/>
<dbReference type="OrthoDB" id="9808272at2"/>
<dbReference type="CDD" id="cd01129">
    <property type="entry name" value="PulE-GspE-like"/>
    <property type="match status" value="1"/>
</dbReference>
<evidence type="ECO:0000259" key="4">
    <source>
        <dbReference type="PROSITE" id="PS00662"/>
    </source>
</evidence>
<organism evidence="5 6">
    <name type="scientific">[Clostridium] cellulosi</name>
    <dbReference type="NCBI Taxonomy" id="29343"/>
    <lineage>
        <taxon>Bacteria</taxon>
        <taxon>Bacillati</taxon>
        <taxon>Bacillota</taxon>
        <taxon>Clostridia</taxon>
        <taxon>Eubacteriales</taxon>
        <taxon>Oscillospiraceae</taxon>
        <taxon>Oscillospiraceae incertae sedis</taxon>
    </lineage>
</organism>
<gene>
    <name evidence="5" type="primary">tapB</name>
    <name evidence="5" type="ORF">CCDG5_0217</name>
</gene>
<dbReference type="PATRIC" id="fig|29343.3.peg.221"/>
<dbReference type="STRING" id="29343.CCDG5_0217"/>
<dbReference type="Proteomes" id="UP000032431">
    <property type="component" value="Chromosome I"/>
</dbReference>
<dbReference type="KEGG" id="ccel:CCDG5_0217"/>
<dbReference type="GO" id="GO:0005886">
    <property type="term" value="C:plasma membrane"/>
    <property type="evidence" value="ECO:0007669"/>
    <property type="project" value="TreeGrafter"/>
</dbReference>
<dbReference type="Gene3D" id="3.40.50.300">
    <property type="entry name" value="P-loop containing nucleotide triphosphate hydrolases"/>
    <property type="match status" value="1"/>
</dbReference>
<dbReference type="GO" id="GO:0005524">
    <property type="term" value="F:ATP binding"/>
    <property type="evidence" value="ECO:0007669"/>
    <property type="project" value="UniProtKB-KW"/>
</dbReference>
<name>A0A078KQG2_9FIRM</name>
<dbReference type="Gene3D" id="3.30.450.90">
    <property type="match status" value="1"/>
</dbReference>
<dbReference type="InterPro" id="IPR007831">
    <property type="entry name" value="T2SS_GspE_N"/>
</dbReference>
<evidence type="ECO:0000313" key="6">
    <source>
        <dbReference type="Proteomes" id="UP000032431"/>
    </source>
</evidence>
<keyword evidence="2" id="KW-0547">Nucleotide-binding</keyword>
<evidence type="ECO:0000256" key="1">
    <source>
        <dbReference type="ARBA" id="ARBA00006611"/>
    </source>
</evidence>
<evidence type="ECO:0000256" key="2">
    <source>
        <dbReference type="ARBA" id="ARBA00022741"/>
    </source>
</evidence>
<dbReference type="PANTHER" id="PTHR30258:SF1">
    <property type="entry name" value="PROTEIN TRANSPORT PROTEIN HOFB HOMOLOG"/>
    <property type="match status" value="1"/>
</dbReference>
<dbReference type="Pfam" id="PF05157">
    <property type="entry name" value="MshEN"/>
    <property type="match status" value="1"/>
</dbReference>
<keyword evidence="6" id="KW-1185">Reference proteome</keyword>
<keyword evidence="3" id="KW-0067">ATP-binding</keyword>
<dbReference type="SUPFAM" id="SSF160246">
    <property type="entry name" value="EspE N-terminal domain-like"/>
    <property type="match status" value="1"/>
</dbReference>
<dbReference type="InterPro" id="IPR003593">
    <property type="entry name" value="AAA+_ATPase"/>
</dbReference>
<protein>
    <submittedName>
        <fullName evidence="5">Type IV pilus assembly protein TapB</fullName>
    </submittedName>
</protein>
<dbReference type="FunFam" id="3.40.50.300:FF:000398">
    <property type="entry name" value="Type IV pilus assembly ATPase PilB"/>
    <property type="match status" value="1"/>
</dbReference>
<feature type="domain" description="Bacterial type II secretion system protein E" evidence="4">
    <location>
        <begin position="379"/>
        <end position="393"/>
    </location>
</feature>
<sequence length="561" mass="61402">MAVKNIPLGQALLDSGLITQEQLEDALSLQKQNGKKLGDILVESGIIDENELMKALETRFKVPFIDLSETRIDNAAPALISEELARKYNVIPIASDDKTLTVATSDPMNFYALDDLKLATNLEIKAVLAAPSAIKNAIGRYYSKKQAEDAAEVLNREFTVENTGGSFREIDERIDNAPVVMLVNSIIQQAVKLGASDIHIEPMEKTTRVRVRVDGVLQNQMTLAGGAHNAVITRFKIMSGMNIAERRLPQDGRIETVVDGRPVDLRLSIMPTVNGEKLVIRILGGTGVLFSKSQLGLSEKNAEIFERLIKSPNGIILVSGPTGSGKTTTLYSILKEFNQPGVNIITVEDPVEYKLPGINQVQVNAKAGLTFASGMRSILRQDPDIIMVGEIRDTETARMAVRAAITGHLVLSTIHTNDAPSTMTRLIDMGIEPYLVSSAVVGVIAQRLVRNICPRCKTAYDPSPHEAEILGLNPGEKLWKGRGCAFCNYMGYKGRTAIHEIMPVDKNARILISYGATSDELREYAVQKGMTTLRQNCAELVKNGTTTIEEMLKVTYNIADE</sequence>
<dbReference type="EMBL" id="LM995447">
    <property type="protein sequence ID" value="CDZ23360.1"/>
    <property type="molecule type" value="Genomic_DNA"/>
</dbReference>
<dbReference type="InterPro" id="IPR037257">
    <property type="entry name" value="T2SS_E_N_sf"/>
</dbReference>
<dbReference type="SUPFAM" id="SSF52540">
    <property type="entry name" value="P-loop containing nucleoside triphosphate hydrolases"/>
    <property type="match status" value="1"/>
</dbReference>
<dbReference type="Gene3D" id="3.30.300.160">
    <property type="entry name" value="Type II secretion system, protein E, N-terminal domain"/>
    <property type="match status" value="1"/>
</dbReference>
<dbReference type="PANTHER" id="PTHR30258">
    <property type="entry name" value="TYPE II SECRETION SYSTEM PROTEIN GSPE-RELATED"/>
    <property type="match status" value="1"/>
</dbReference>
<dbReference type="Pfam" id="PF00437">
    <property type="entry name" value="T2SSE"/>
    <property type="match status" value="1"/>
</dbReference>
<dbReference type="InterPro" id="IPR027417">
    <property type="entry name" value="P-loop_NTPase"/>
</dbReference>
<dbReference type="FunFam" id="3.30.450.90:FF:000001">
    <property type="entry name" value="Type II secretion system ATPase GspE"/>
    <property type="match status" value="1"/>
</dbReference>
<dbReference type="InterPro" id="IPR001482">
    <property type="entry name" value="T2SS/T4SS_dom"/>
</dbReference>
<dbReference type="FunFam" id="3.30.300.160:FF:000002">
    <property type="entry name" value="Type II secretion system protein E"/>
    <property type="match status" value="1"/>
</dbReference>
<dbReference type="HOGENOM" id="CLU_013446_10_3_9"/>
<evidence type="ECO:0000313" key="5">
    <source>
        <dbReference type="EMBL" id="CDZ23360.1"/>
    </source>
</evidence>
<reference evidence="6" key="1">
    <citation type="submission" date="2014-07" db="EMBL/GenBank/DDBJ databases">
        <authorList>
            <person name="Wibberg D."/>
        </authorList>
    </citation>
    <scope>NUCLEOTIDE SEQUENCE [LARGE SCALE GENOMIC DNA]</scope>
    <source>
        <strain evidence="6">DG5</strain>
    </source>
</reference>
<comment type="similarity">
    <text evidence="1">Belongs to the GSP E family.</text>
</comment>
<evidence type="ECO:0000256" key="3">
    <source>
        <dbReference type="ARBA" id="ARBA00022840"/>
    </source>
</evidence>
<dbReference type="PROSITE" id="PS00662">
    <property type="entry name" value="T2SP_E"/>
    <property type="match status" value="1"/>
</dbReference>
<accession>A0A078KQG2</accession>
<dbReference type="GO" id="GO:0016887">
    <property type="term" value="F:ATP hydrolysis activity"/>
    <property type="evidence" value="ECO:0007669"/>
    <property type="project" value="TreeGrafter"/>
</dbReference>
<proteinExistence type="inferred from homology"/>